<dbReference type="EMBL" id="JBFCZG010000002">
    <property type="protein sequence ID" value="KAL3426294.1"/>
    <property type="molecule type" value="Genomic_DNA"/>
</dbReference>
<reference evidence="1 2" key="1">
    <citation type="submission" date="2024-06" db="EMBL/GenBank/DDBJ databases">
        <title>Complete genome of Phlyctema vagabunda strain 19-DSS-EL-015.</title>
        <authorList>
            <person name="Fiorenzani C."/>
        </authorList>
    </citation>
    <scope>NUCLEOTIDE SEQUENCE [LARGE SCALE GENOMIC DNA]</scope>
    <source>
        <strain evidence="1 2">19-DSS-EL-015</strain>
    </source>
</reference>
<protein>
    <submittedName>
        <fullName evidence="1">Uncharacterized protein</fullName>
    </submittedName>
</protein>
<accession>A0ABR4PSQ1</accession>
<dbReference type="Proteomes" id="UP001629113">
    <property type="component" value="Unassembled WGS sequence"/>
</dbReference>
<keyword evidence="2" id="KW-1185">Reference proteome</keyword>
<name>A0ABR4PSQ1_9HELO</name>
<gene>
    <name evidence="1" type="ORF">PVAG01_03085</name>
</gene>
<sequence>MIVDDPRIDDWSDMMLRSSIVPYHDEIWSICFIACSAIRSSTTRLECEFLAGHNGRVRKGGTSEGSGSDIGTNLISLLLSLTTIGIYRNSRRCGRAVAEKSTVIESTHSNYFVFARAKL</sequence>
<organism evidence="1 2">
    <name type="scientific">Phlyctema vagabunda</name>
    <dbReference type="NCBI Taxonomy" id="108571"/>
    <lineage>
        <taxon>Eukaryota</taxon>
        <taxon>Fungi</taxon>
        <taxon>Dikarya</taxon>
        <taxon>Ascomycota</taxon>
        <taxon>Pezizomycotina</taxon>
        <taxon>Leotiomycetes</taxon>
        <taxon>Helotiales</taxon>
        <taxon>Dermateaceae</taxon>
        <taxon>Phlyctema</taxon>
    </lineage>
</organism>
<comment type="caution">
    <text evidence="1">The sequence shown here is derived from an EMBL/GenBank/DDBJ whole genome shotgun (WGS) entry which is preliminary data.</text>
</comment>
<evidence type="ECO:0000313" key="2">
    <source>
        <dbReference type="Proteomes" id="UP001629113"/>
    </source>
</evidence>
<proteinExistence type="predicted"/>
<evidence type="ECO:0000313" key="1">
    <source>
        <dbReference type="EMBL" id="KAL3426294.1"/>
    </source>
</evidence>